<accession>A0A1C0TVT6</accession>
<dbReference type="InterPro" id="IPR000847">
    <property type="entry name" value="LysR_HTH_N"/>
</dbReference>
<gene>
    <name evidence="6" type="ORF">A7985_05695</name>
</gene>
<dbReference type="EMBL" id="MAUJ01000001">
    <property type="protein sequence ID" value="OCQ23433.1"/>
    <property type="molecule type" value="Genomic_DNA"/>
</dbReference>
<sequence length="300" mass="34700">MQEHKRIELIMLFVRLAEELSYTKAALELGVSKGHLSEQIKKLERQLKTPLLLRTTRSVKLTQYGHQVFEQGKRLRSELYNIERSISSEKVEGLLRLTAPRMFAQTFLLDICSQFKDLHPDIEFEINASYQTHDLNVKDFDLGFRATVNPPQDMIAAKLLTYHHAVVASSQYLSSNPSISTPEDLIEHQCLTVNSYSTWHFSQQQIQVKGWLTSNDNTLLKNHALNGFGLFKVASYFVQQELQTGELQEVLSQFTQHPSNCIYLFYPQTIYPTHKLSTFVTFVKQYFANQSICHRQIRPV</sequence>
<dbReference type="AlphaFoldDB" id="A0A1C0TVT6"/>
<dbReference type="PANTHER" id="PTHR30537">
    <property type="entry name" value="HTH-TYPE TRANSCRIPTIONAL REGULATOR"/>
    <property type="match status" value="1"/>
</dbReference>
<dbReference type="GO" id="GO:0003700">
    <property type="term" value="F:DNA-binding transcription factor activity"/>
    <property type="evidence" value="ECO:0007669"/>
    <property type="project" value="InterPro"/>
</dbReference>
<proteinExistence type="inferred from homology"/>
<evidence type="ECO:0000256" key="2">
    <source>
        <dbReference type="ARBA" id="ARBA00023015"/>
    </source>
</evidence>
<comment type="caution">
    <text evidence="6">The sequence shown here is derived from an EMBL/GenBank/DDBJ whole genome shotgun (WGS) entry which is preliminary data.</text>
</comment>
<keyword evidence="3" id="KW-0238">DNA-binding</keyword>
<dbReference type="InterPro" id="IPR036390">
    <property type="entry name" value="WH_DNA-bd_sf"/>
</dbReference>
<dbReference type="GO" id="GO:0006351">
    <property type="term" value="P:DNA-templated transcription"/>
    <property type="evidence" value="ECO:0007669"/>
    <property type="project" value="TreeGrafter"/>
</dbReference>
<reference evidence="7" key="1">
    <citation type="submission" date="2016-07" db="EMBL/GenBank/DDBJ databases">
        <authorList>
            <person name="Florea S."/>
            <person name="Webb J.S."/>
            <person name="Jaromczyk J."/>
            <person name="Schardl C.L."/>
        </authorList>
    </citation>
    <scope>NUCLEOTIDE SEQUENCE [LARGE SCALE GENOMIC DNA]</scope>
    <source>
        <strain evidence="7">IPB1</strain>
    </source>
</reference>
<keyword evidence="2" id="KW-0805">Transcription regulation</keyword>
<evidence type="ECO:0000256" key="1">
    <source>
        <dbReference type="ARBA" id="ARBA00009437"/>
    </source>
</evidence>
<dbReference type="Pfam" id="PF00126">
    <property type="entry name" value="HTH_1"/>
    <property type="match status" value="1"/>
</dbReference>
<comment type="similarity">
    <text evidence="1">Belongs to the LysR transcriptional regulatory family.</text>
</comment>
<dbReference type="Proteomes" id="UP000093366">
    <property type="component" value="Unassembled WGS sequence"/>
</dbReference>
<evidence type="ECO:0000256" key="3">
    <source>
        <dbReference type="ARBA" id="ARBA00023125"/>
    </source>
</evidence>
<dbReference type="Gene3D" id="3.40.190.290">
    <property type="match status" value="1"/>
</dbReference>
<evidence type="ECO:0000256" key="4">
    <source>
        <dbReference type="ARBA" id="ARBA00023163"/>
    </source>
</evidence>
<dbReference type="InterPro" id="IPR005119">
    <property type="entry name" value="LysR_subst-bd"/>
</dbReference>
<dbReference type="OrthoDB" id="9786526at2"/>
<dbReference type="GO" id="GO:0043565">
    <property type="term" value="F:sequence-specific DNA binding"/>
    <property type="evidence" value="ECO:0007669"/>
    <property type="project" value="TreeGrafter"/>
</dbReference>
<dbReference type="PROSITE" id="PS50931">
    <property type="entry name" value="HTH_LYSR"/>
    <property type="match status" value="1"/>
</dbReference>
<dbReference type="InterPro" id="IPR036388">
    <property type="entry name" value="WH-like_DNA-bd_sf"/>
</dbReference>
<organism evidence="6 7">
    <name type="scientific">Pseudoalteromonas luteoviolacea</name>
    <dbReference type="NCBI Taxonomy" id="43657"/>
    <lineage>
        <taxon>Bacteria</taxon>
        <taxon>Pseudomonadati</taxon>
        <taxon>Pseudomonadota</taxon>
        <taxon>Gammaproteobacteria</taxon>
        <taxon>Alteromonadales</taxon>
        <taxon>Pseudoalteromonadaceae</taxon>
        <taxon>Pseudoalteromonas</taxon>
    </lineage>
</organism>
<dbReference type="Pfam" id="PF03466">
    <property type="entry name" value="LysR_substrate"/>
    <property type="match status" value="1"/>
</dbReference>
<evidence type="ECO:0000313" key="7">
    <source>
        <dbReference type="Proteomes" id="UP000093366"/>
    </source>
</evidence>
<dbReference type="InterPro" id="IPR058163">
    <property type="entry name" value="LysR-type_TF_proteobact-type"/>
</dbReference>
<name>A0A1C0TVT6_9GAMM</name>
<dbReference type="FunFam" id="1.10.10.10:FF:000001">
    <property type="entry name" value="LysR family transcriptional regulator"/>
    <property type="match status" value="1"/>
</dbReference>
<evidence type="ECO:0000313" key="6">
    <source>
        <dbReference type="EMBL" id="OCQ23433.1"/>
    </source>
</evidence>
<feature type="domain" description="HTH lysR-type" evidence="5">
    <location>
        <begin position="7"/>
        <end position="62"/>
    </location>
</feature>
<dbReference type="SUPFAM" id="SSF53850">
    <property type="entry name" value="Periplasmic binding protein-like II"/>
    <property type="match status" value="1"/>
</dbReference>
<protein>
    <recommendedName>
        <fullName evidence="5">HTH lysR-type domain-containing protein</fullName>
    </recommendedName>
</protein>
<dbReference type="Gene3D" id="1.10.10.10">
    <property type="entry name" value="Winged helix-like DNA-binding domain superfamily/Winged helix DNA-binding domain"/>
    <property type="match status" value="1"/>
</dbReference>
<evidence type="ECO:0000259" key="5">
    <source>
        <dbReference type="PROSITE" id="PS50931"/>
    </source>
</evidence>
<keyword evidence="4" id="KW-0804">Transcription</keyword>
<dbReference type="PANTHER" id="PTHR30537:SF5">
    <property type="entry name" value="HTH-TYPE TRANSCRIPTIONAL ACTIVATOR TTDR-RELATED"/>
    <property type="match status" value="1"/>
</dbReference>
<dbReference type="SUPFAM" id="SSF46785">
    <property type="entry name" value="Winged helix' DNA-binding domain"/>
    <property type="match status" value="1"/>
</dbReference>
<dbReference type="CDD" id="cd08422">
    <property type="entry name" value="PBP2_CrgA_like"/>
    <property type="match status" value="1"/>
</dbReference>